<name>A0A0L8HA02_OCTBM</name>
<sequence length="169" mass="19321">MADNIYVQAADIFTNALAKKAHVKSLVYASKYPNKKKLYALVCQGLKYQNILHEIATSLNILKNETYALRQNMPLLQLLLYDKIFGKGICGSRRFKNVMRKYRDKINNHCELLIKEKGLDNVKELLTYDNENVQIQCSDLESTLNSSLPHFSVVLRQGHTGACWSVLQV</sequence>
<reference evidence="2" key="1">
    <citation type="submission" date="2015-07" db="EMBL/GenBank/DDBJ databases">
        <title>MeaNS - Measles Nucleotide Surveillance Program.</title>
        <authorList>
            <person name="Tran T."/>
            <person name="Druce J."/>
        </authorList>
    </citation>
    <scope>NUCLEOTIDE SEQUENCE</scope>
    <source>
        <strain evidence="2">UCB-OBI-ISO-001</strain>
        <tissue evidence="2">Gonad</tissue>
    </source>
</reference>
<gene>
    <name evidence="2" type="ORF">OCBIM_22019207mg</name>
</gene>
<feature type="domain" description="NSUN5/RCM1 N-terminal" evidence="1">
    <location>
        <begin position="36"/>
        <end position="120"/>
    </location>
</feature>
<proteinExistence type="predicted"/>
<dbReference type="OrthoDB" id="435282at2759"/>
<accession>A0A0L8HA02</accession>
<dbReference type="Pfam" id="PF21153">
    <property type="entry name" value="NSUN5_N"/>
    <property type="match status" value="1"/>
</dbReference>
<dbReference type="EMBL" id="KQ418734">
    <property type="protein sequence ID" value="KOF86118.1"/>
    <property type="molecule type" value="Genomic_DNA"/>
</dbReference>
<dbReference type="InterPro" id="IPR048889">
    <property type="entry name" value="NSUN5_RCM1_N"/>
</dbReference>
<evidence type="ECO:0000259" key="1">
    <source>
        <dbReference type="Pfam" id="PF21153"/>
    </source>
</evidence>
<dbReference type="STRING" id="37653.A0A0L8HA02"/>
<organism evidence="2">
    <name type="scientific">Octopus bimaculoides</name>
    <name type="common">California two-spotted octopus</name>
    <dbReference type="NCBI Taxonomy" id="37653"/>
    <lineage>
        <taxon>Eukaryota</taxon>
        <taxon>Metazoa</taxon>
        <taxon>Spiralia</taxon>
        <taxon>Lophotrochozoa</taxon>
        <taxon>Mollusca</taxon>
        <taxon>Cephalopoda</taxon>
        <taxon>Coleoidea</taxon>
        <taxon>Octopodiformes</taxon>
        <taxon>Octopoda</taxon>
        <taxon>Incirrata</taxon>
        <taxon>Octopodidae</taxon>
        <taxon>Octopus</taxon>
    </lineage>
</organism>
<protein>
    <recommendedName>
        <fullName evidence="1">NSUN5/RCM1 N-terminal domain-containing protein</fullName>
    </recommendedName>
</protein>
<evidence type="ECO:0000313" key="2">
    <source>
        <dbReference type="EMBL" id="KOF86118.1"/>
    </source>
</evidence>
<dbReference type="AlphaFoldDB" id="A0A0L8HA02"/>